<evidence type="ECO:0000256" key="3">
    <source>
        <dbReference type="ARBA" id="ARBA00022692"/>
    </source>
</evidence>
<accession>A0A2P8CUW5</accession>
<dbReference type="PANTHER" id="PTHR33885">
    <property type="entry name" value="PHAGE SHOCK PROTEIN C"/>
    <property type="match status" value="1"/>
</dbReference>
<evidence type="ECO:0000256" key="1">
    <source>
        <dbReference type="ARBA" id="ARBA00004162"/>
    </source>
</evidence>
<keyword evidence="3 7" id="KW-0812">Transmembrane</keyword>
<dbReference type="InterPro" id="IPR007168">
    <property type="entry name" value="Phageshock_PspC_N"/>
</dbReference>
<gene>
    <name evidence="9" type="ORF">CLV63_12934</name>
</gene>
<organism evidence="9 10">
    <name type="scientific">Murinocardiopsis flavida</name>
    <dbReference type="NCBI Taxonomy" id="645275"/>
    <lineage>
        <taxon>Bacteria</taxon>
        <taxon>Bacillati</taxon>
        <taxon>Actinomycetota</taxon>
        <taxon>Actinomycetes</taxon>
        <taxon>Streptosporangiales</taxon>
        <taxon>Nocardiopsidaceae</taxon>
        <taxon>Murinocardiopsis</taxon>
    </lineage>
</organism>
<feature type="domain" description="Phage shock protein PspC N-terminal" evidence="8">
    <location>
        <begin position="20"/>
        <end position="76"/>
    </location>
</feature>
<evidence type="ECO:0000313" key="10">
    <source>
        <dbReference type="Proteomes" id="UP000240542"/>
    </source>
</evidence>
<evidence type="ECO:0000259" key="8">
    <source>
        <dbReference type="Pfam" id="PF04024"/>
    </source>
</evidence>
<evidence type="ECO:0000313" key="9">
    <source>
        <dbReference type="EMBL" id="PSK88748.1"/>
    </source>
</evidence>
<protein>
    <submittedName>
        <fullName evidence="9">Phage shock protein C (PspC) family protein</fullName>
    </submittedName>
</protein>
<evidence type="ECO:0000256" key="5">
    <source>
        <dbReference type="ARBA" id="ARBA00023136"/>
    </source>
</evidence>
<dbReference type="Proteomes" id="UP000240542">
    <property type="component" value="Unassembled WGS sequence"/>
</dbReference>
<keyword evidence="5 7" id="KW-0472">Membrane</keyword>
<feature type="region of interest" description="Disordered" evidence="6">
    <location>
        <begin position="1"/>
        <end position="21"/>
    </location>
</feature>
<evidence type="ECO:0000256" key="4">
    <source>
        <dbReference type="ARBA" id="ARBA00022989"/>
    </source>
</evidence>
<dbReference type="AlphaFoldDB" id="A0A2P8CUW5"/>
<comment type="caution">
    <text evidence="9">The sequence shown here is derived from an EMBL/GenBank/DDBJ whole genome shotgun (WGS) entry which is preliminary data.</text>
</comment>
<comment type="subcellular location">
    <subcellularLocation>
        <location evidence="1">Cell membrane</location>
        <topology evidence="1">Single-pass membrane protein</topology>
    </subcellularLocation>
</comment>
<proteinExistence type="predicted"/>
<evidence type="ECO:0000256" key="7">
    <source>
        <dbReference type="SAM" id="Phobius"/>
    </source>
</evidence>
<keyword evidence="2" id="KW-1003">Cell membrane</keyword>
<name>A0A2P8CUW5_9ACTN</name>
<dbReference type="EMBL" id="PYGA01000029">
    <property type="protein sequence ID" value="PSK88748.1"/>
    <property type="molecule type" value="Genomic_DNA"/>
</dbReference>
<sequence>MGKCPVTGHSEDMNENMGKKSLRRSKNQRILAGVCGGIGEFVGVDANLVRLAFGIFLLLGGSGILLYIIAWLVMPEQGAEGSVLEHIIRNFQGKQSNL</sequence>
<dbReference type="Pfam" id="PF04024">
    <property type="entry name" value="PspC"/>
    <property type="match status" value="1"/>
</dbReference>
<keyword evidence="4 7" id="KW-1133">Transmembrane helix</keyword>
<feature type="transmembrane region" description="Helical" evidence="7">
    <location>
        <begin position="55"/>
        <end position="74"/>
    </location>
</feature>
<evidence type="ECO:0000256" key="6">
    <source>
        <dbReference type="SAM" id="MobiDB-lite"/>
    </source>
</evidence>
<keyword evidence="10" id="KW-1185">Reference proteome</keyword>
<dbReference type="PANTHER" id="PTHR33885:SF3">
    <property type="entry name" value="PHAGE SHOCK PROTEIN C"/>
    <property type="match status" value="1"/>
</dbReference>
<dbReference type="GO" id="GO:0005886">
    <property type="term" value="C:plasma membrane"/>
    <property type="evidence" value="ECO:0007669"/>
    <property type="project" value="UniProtKB-SubCell"/>
</dbReference>
<reference evidence="9 10" key="1">
    <citation type="submission" date="2018-03" db="EMBL/GenBank/DDBJ databases">
        <title>Genomic Encyclopedia of Archaeal and Bacterial Type Strains, Phase II (KMG-II): from individual species to whole genera.</title>
        <authorList>
            <person name="Goeker M."/>
        </authorList>
    </citation>
    <scope>NUCLEOTIDE SEQUENCE [LARGE SCALE GENOMIC DNA]</scope>
    <source>
        <strain evidence="9 10">DSM 45312</strain>
    </source>
</reference>
<dbReference type="InterPro" id="IPR052027">
    <property type="entry name" value="PspC"/>
</dbReference>
<evidence type="ECO:0000256" key="2">
    <source>
        <dbReference type="ARBA" id="ARBA00022475"/>
    </source>
</evidence>